<reference evidence="1 2" key="2">
    <citation type="journal article" date="2022" name="Mol. Ecol. Resour.">
        <title>The genomes of chicory, endive, great burdock and yacon provide insights into Asteraceae paleo-polyploidization history and plant inulin production.</title>
        <authorList>
            <person name="Fan W."/>
            <person name="Wang S."/>
            <person name="Wang H."/>
            <person name="Wang A."/>
            <person name="Jiang F."/>
            <person name="Liu H."/>
            <person name="Zhao H."/>
            <person name="Xu D."/>
            <person name="Zhang Y."/>
        </authorList>
    </citation>
    <scope>NUCLEOTIDE SEQUENCE [LARGE SCALE GENOMIC DNA]</scope>
    <source>
        <strain evidence="2">cv. Punajuju</strain>
        <tissue evidence="1">Leaves</tissue>
    </source>
</reference>
<gene>
    <name evidence="1" type="ORF">L2E82_34581</name>
</gene>
<dbReference type="EMBL" id="CM042014">
    <property type="protein sequence ID" value="KAI3723172.1"/>
    <property type="molecule type" value="Genomic_DNA"/>
</dbReference>
<proteinExistence type="predicted"/>
<protein>
    <submittedName>
        <fullName evidence="1">Uncharacterized protein</fullName>
    </submittedName>
</protein>
<reference evidence="2" key="1">
    <citation type="journal article" date="2022" name="Mol. Ecol. Resour.">
        <title>The genomes of chicory, endive, great burdock and yacon provide insights into Asteraceae palaeo-polyploidization history and plant inulin production.</title>
        <authorList>
            <person name="Fan W."/>
            <person name="Wang S."/>
            <person name="Wang H."/>
            <person name="Wang A."/>
            <person name="Jiang F."/>
            <person name="Liu H."/>
            <person name="Zhao H."/>
            <person name="Xu D."/>
            <person name="Zhang Y."/>
        </authorList>
    </citation>
    <scope>NUCLEOTIDE SEQUENCE [LARGE SCALE GENOMIC DNA]</scope>
    <source>
        <strain evidence="2">cv. Punajuju</strain>
    </source>
</reference>
<evidence type="ECO:0000313" key="2">
    <source>
        <dbReference type="Proteomes" id="UP001055811"/>
    </source>
</evidence>
<accession>A0ACB9BMH2</accession>
<organism evidence="1 2">
    <name type="scientific">Cichorium intybus</name>
    <name type="common">Chicory</name>
    <dbReference type="NCBI Taxonomy" id="13427"/>
    <lineage>
        <taxon>Eukaryota</taxon>
        <taxon>Viridiplantae</taxon>
        <taxon>Streptophyta</taxon>
        <taxon>Embryophyta</taxon>
        <taxon>Tracheophyta</taxon>
        <taxon>Spermatophyta</taxon>
        <taxon>Magnoliopsida</taxon>
        <taxon>eudicotyledons</taxon>
        <taxon>Gunneridae</taxon>
        <taxon>Pentapetalae</taxon>
        <taxon>asterids</taxon>
        <taxon>campanulids</taxon>
        <taxon>Asterales</taxon>
        <taxon>Asteraceae</taxon>
        <taxon>Cichorioideae</taxon>
        <taxon>Cichorieae</taxon>
        <taxon>Cichoriinae</taxon>
        <taxon>Cichorium</taxon>
    </lineage>
</organism>
<evidence type="ECO:0000313" key="1">
    <source>
        <dbReference type="EMBL" id="KAI3723172.1"/>
    </source>
</evidence>
<dbReference type="Proteomes" id="UP001055811">
    <property type="component" value="Linkage Group LG06"/>
</dbReference>
<sequence>MALCTCGQNHPCTTYHPSDNEPPCPPPSSSNNHREASPSPHVASGPTPVCPLISNHRTNRLEEPPYPSLPPPSHELDDCIGTFIYITRFLLHLTQRHTRNGAVCPWCDQELPYPPTPNPNDHSEQPPTASPCMTENHRLQPQQPICNANKPTFRVYTKAKPDFSLTIRNGKVILAPSKPSDPRQQWFKEEKFGKNLKDEEGFTSFALVNKATGQAMKYPIGVTYTCNGVG</sequence>
<name>A0ACB9BMH2_CICIN</name>
<keyword evidence="2" id="KW-1185">Reference proteome</keyword>
<comment type="caution">
    <text evidence="1">The sequence shown here is derived from an EMBL/GenBank/DDBJ whole genome shotgun (WGS) entry which is preliminary data.</text>
</comment>